<dbReference type="PANTHER" id="PTHR45398">
    <property type="match status" value="1"/>
</dbReference>
<dbReference type="InterPro" id="IPR023213">
    <property type="entry name" value="CAT-like_dom_sf"/>
</dbReference>
<comment type="caution">
    <text evidence="2">The sequence shown here is derived from an EMBL/GenBank/DDBJ whole genome shotgun (WGS) entry which is preliminary data.</text>
</comment>
<dbReference type="InterPro" id="IPR001242">
    <property type="entry name" value="Condensation_dom"/>
</dbReference>
<organism evidence="2 3">
    <name type="scientific">Bacillus cereus</name>
    <dbReference type="NCBI Taxonomy" id="1396"/>
    <lineage>
        <taxon>Bacteria</taxon>
        <taxon>Bacillati</taxon>
        <taxon>Bacillota</taxon>
        <taxon>Bacilli</taxon>
        <taxon>Bacillales</taxon>
        <taxon>Bacillaceae</taxon>
        <taxon>Bacillus</taxon>
        <taxon>Bacillus cereus group</taxon>
    </lineage>
</organism>
<sequence>MRKAVKIHKEDIEDVIALTPVQEGILYHYLKEPEGKLYHEELRLCLTGKINIPKFEEAWNYVTRENEMLRTIFRWEKVKQPVQLILKEHTPNIIYSDGKVSNDTESFDLQTVPFSIELCHLNEGEYEMVLRH</sequence>
<proteinExistence type="predicted"/>
<dbReference type="AlphaFoldDB" id="A0A9X9A2Q5"/>
<evidence type="ECO:0000313" key="2">
    <source>
        <dbReference type="EMBL" id="TKI90728.1"/>
    </source>
</evidence>
<evidence type="ECO:0000259" key="1">
    <source>
        <dbReference type="Pfam" id="PF00668"/>
    </source>
</evidence>
<dbReference type="Proteomes" id="UP000308444">
    <property type="component" value="Unassembled WGS sequence"/>
</dbReference>
<dbReference type="GO" id="GO:0008610">
    <property type="term" value="P:lipid biosynthetic process"/>
    <property type="evidence" value="ECO:0007669"/>
    <property type="project" value="UniProtKB-ARBA"/>
</dbReference>
<reference evidence="2 3" key="1">
    <citation type="journal article" date="2019" name="Environ. Microbiol.">
        <title>An active ?-lactamase is a part of an orchestrated cell wall stress resistance network of Bacillus subtilis and related rhizosphere species.</title>
        <authorList>
            <person name="Bucher T."/>
            <person name="Keren-Paz A."/>
            <person name="Hausser J."/>
            <person name="Olender T."/>
            <person name="Cytryn E."/>
            <person name="Kolodkin-Gal I."/>
        </authorList>
    </citation>
    <scope>NUCLEOTIDE SEQUENCE [LARGE SCALE GENOMIC DNA]</scope>
    <source>
        <strain evidence="2 3">I32</strain>
    </source>
</reference>
<dbReference type="Gene3D" id="3.30.559.10">
    <property type="entry name" value="Chloramphenicol acetyltransferase-like domain"/>
    <property type="match status" value="1"/>
</dbReference>
<feature type="domain" description="Condensation" evidence="1">
    <location>
        <begin position="13"/>
        <end position="103"/>
    </location>
</feature>
<evidence type="ECO:0000313" key="3">
    <source>
        <dbReference type="Proteomes" id="UP000308444"/>
    </source>
</evidence>
<feature type="non-terminal residue" evidence="2">
    <location>
        <position position="132"/>
    </location>
</feature>
<dbReference type="PANTHER" id="PTHR45398:SF1">
    <property type="entry name" value="ENZYME, PUTATIVE (JCVI)-RELATED"/>
    <property type="match status" value="1"/>
</dbReference>
<gene>
    <name evidence="2" type="ORF">FC695_33900</name>
</gene>
<dbReference type="SUPFAM" id="SSF52777">
    <property type="entry name" value="CoA-dependent acyltransferases"/>
    <property type="match status" value="1"/>
</dbReference>
<dbReference type="GO" id="GO:0003824">
    <property type="term" value="F:catalytic activity"/>
    <property type="evidence" value="ECO:0007669"/>
    <property type="project" value="InterPro"/>
</dbReference>
<dbReference type="Pfam" id="PF00668">
    <property type="entry name" value="Condensation"/>
    <property type="match status" value="1"/>
</dbReference>
<name>A0A9X9A2Q5_BACCE</name>
<protein>
    <recommendedName>
        <fullName evidence="1">Condensation domain-containing protein</fullName>
    </recommendedName>
</protein>
<dbReference type="EMBL" id="SZOH01003368">
    <property type="protein sequence ID" value="TKI90728.1"/>
    <property type="molecule type" value="Genomic_DNA"/>
</dbReference>
<accession>A0A9X9A2Q5</accession>